<dbReference type="RefSeq" id="WP_008237807.1">
    <property type="nucleotide sequence ID" value="NZ_AJJU01000003.1"/>
</dbReference>
<feature type="domain" description="CusB-like beta-barrel" evidence="8">
    <location>
        <begin position="245"/>
        <end position="316"/>
    </location>
</feature>
<dbReference type="FunFam" id="2.40.30.170:FF:000010">
    <property type="entry name" value="Efflux RND transporter periplasmic adaptor subunit"/>
    <property type="match status" value="1"/>
</dbReference>
<dbReference type="PANTHER" id="PTHR30097:SF15">
    <property type="entry name" value="CATION EFFLUX SYSTEM PROTEIN CUSB"/>
    <property type="match status" value="1"/>
</dbReference>
<protein>
    <submittedName>
        <fullName evidence="10">Efflux transporter, rnd family, mfp subunit</fullName>
    </submittedName>
</protein>
<dbReference type="NCBIfam" id="TIGR01730">
    <property type="entry name" value="RND_mfp"/>
    <property type="match status" value="1"/>
</dbReference>
<dbReference type="InterPro" id="IPR021782">
    <property type="entry name" value="DUF3347"/>
</dbReference>
<comment type="similarity">
    <text evidence="1">Belongs to the membrane fusion protein (MFP) (TC 8.A.1) family.</text>
</comment>
<dbReference type="OrthoDB" id="9806939at2"/>
<dbReference type="Gene3D" id="2.40.420.20">
    <property type="match status" value="1"/>
</dbReference>
<dbReference type="Pfam" id="PF25869">
    <property type="entry name" value="3HB_CusB"/>
    <property type="match status" value="1"/>
</dbReference>
<feature type="domain" description="CusB-like three alpha-helical bundle" evidence="6">
    <location>
        <begin position="158"/>
        <end position="206"/>
    </location>
</feature>
<evidence type="ECO:0000256" key="3">
    <source>
        <dbReference type="SAM" id="Phobius"/>
    </source>
</evidence>
<dbReference type="InterPro" id="IPR006143">
    <property type="entry name" value="RND_pump_MFP"/>
</dbReference>
<dbReference type="Pfam" id="PF19335">
    <property type="entry name" value="HMBD"/>
    <property type="match status" value="1"/>
</dbReference>
<dbReference type="PANTHER" id="PTHR30097">
    <property type="entry name" value="CATION EFFLUX SYSTEM PROTEIN CUSB"/>
    <property type="match status" value="1"/>
</dbReference>
<feature type="domain" description="CzcB-like C-terminal circularly permuted SH3-like" evidence="9">
    <location>
        <begin position="331"/>
        <end position="394"/>
    </location>
</feature>
<name>I0WIB3_9FLAO</name>
<dbReference type="InterPro" id="IPR058791">
    <property type="entry name" value="3HB_CusB"/>
</dbReference>
<sequence length="570" mass="63425">MRTKRTIGYSILILIIGIFLGWAIFGSSNHNGHAHEEGVNEAQIWTCSMDPQVRQNEPGKCPLCGMDLIPLENMDTGGSPNTVVMGKDAVRLANISTITIGFQDAKKELRLNGKVQVDERKVYAQTTHIPGRIEQLTINFTGETVSRGQQLAQVYSPDLMTAQEELLQAFRIKESQPELYEAAKQKLRNWRISESSIQKIISTQKPIQRFSITADVSGVVTEKKANLGDYVDRGIALYEIADLSSVWVLFDVYEADMAWVKKGDKVNYTIASLPGESFEGVVSFVDPFINPETRVATARVEVKNTNGMLKPEMFATGLVIPKQAYIQESQVIVPKSAVLWTGERSVIYVKKEVDEMMHFELREVTLGASLGENYVVKNGLQLGEEVVVNGTFTVDAAAQLAGKPSMMNHEQLPLPVNAEDVSFVEVSKDAKKAMQQVITDYLILKDALVSADKLVAQKQLGLLMNDFEKVGMQLPGSVWEPYKIAFTEVLKSMGSKDLEAIRKLFKPLSQSMIAMVQQFKPHSDALYVQYCPMFEGDKGGSWLSISKDIKNPYFGDMMLSCGEVKKEIKP</sequence>
<dbReference type="Proteomes" id="UP000005938">
    <property type="component" value="Unassembled WGS sequence"/>
</dbReference>
<dbReference type="GO" id="GO:0022857">
    <property type="term" value="F:transmembrane transporter activity"/>
    <property type="evidence" value="ECO:0007669"/>
    <property type="project" value="InterPro"/>
</dbReference>
<gene>
    <name evidence="10" type="ORF">W5A_04264</name>
</gene>
<dbReference type="InterPro" id="IPR051909">
    <property type="entry name" value="MFP_Cation_Efflux"/>
</dbReference>
<evidence type="ECO:0000259" key="9">
    <source>
        <dbReference type="Pfam" id="PF25975"/>
    </source>
</evidence>
<keyword evidence="3" id="KW-0472">Membrane</keyword>
<dbReference type="Pfam" id="PF11827">
    <property type="entry name" value="DUF3347"/>
    <property type="match status" value="1"/>
</dbReference>
<feature type="domain" description="Heavy metal binding" evidence="5">
    <location>
        <begin position="45"/>
        <end position="70"/>
    </location>
</feature>
<keyword evidence="3" id="KW-1133">Transmembrane helix</keyword>
<dbReference type="Pfam" id="PF25975">
    <property type="entry name" value="CzcB_C"/>
    <property type="match status" value="1"/>
</dbReference>
<evidence type="ECO:0000256" key="2">
    <source>
        <dbReference type="ARBA" id="ARBA00022448"/>
    </source>
</evidence>
<dbReference type="GO" id="GO:0015679">
    <property type="term" value="P:plasma membrane copper ion transport"/>
    <property type="evidence" value="ECO:0007669"/>
    <property type="project" value="TreeGrafter"/>
</dbReference>
<evidence type="ECO:0000313" key="10">
    <source>
        <dbReference type="EMBL" id="EID76129.1"/>
    </source>
</evidence>
<comment type="caution">
    <text evidence="10">The sequence shown here is derived from an EMBL/GenBank/DDBJ whole genome shotgun (WGS) entry which is preliminary data.</text>
</comment>
<dbReference type="AlphaFoldDB" id="I0WIB3"/>
<dbReference type="Gene3D" id="6.10.140.730">
    <property type="match status" value="1"/>
</dbReference>
<dbReference type="InterPro" id="IPR058792">
    <property type="entry name" value="Beta-barrel_RND_2"/>
</dbReference>
<dbReference type="STRING" id="946077.W5A_04264"/>
<evidence type="ECO:0000259" key="6">
    <source>
        <dbReference type="Pfam" id="PF25869"/>
    </source>
</evidence>
<dbReference type="InterPro" id="IPR058790">
    <property type="entry name" value="BSH_CusB"/>
</dbReference>
<evidence type="ECO:0000259" key="5">
    <source>
        <dbReference type="Pfam" id="PF19335"/>
    </source>
</evidence>
<evidence type="ECO:0000259" key="7">
    <source>
        <dbReference type="Pfam" id="PF25919"/>
    </source>
</evidence>
<dbReference type="PATRIC" id="fig|946077.3.peg.869"/>
<evidence type="ECO:0000259" key="8">
    <source>
        <dbReference type="Pfam" id="PF25954"/>
    </source>
</evidence>
<dbReference type="Gene3D" id="2.40.50.100">
    <property type="match status" value="1"/>
</dbReference>
<organism evidence="10 11">
    <name type="scientific">Imtechella halotolerans K1</name>
    <dbReference type="NCBI Taxonomy" id="946077"/>
    <lineage>
        <taxon>Bacteria</taxon>
        <taxon>Pseudomonadati</taxon>
        <taxon>Bacteroidota</taxon>
        <taxon>Flavobacteriia</taxon>
        <taxon>Flavobacteriales</taxon>
        <taxon>Flavobacteriaceae</taxon>
        <taxon>Imtechella</taxon>
    </lineage>
</organism>
<keyword evidence="2" id="KW-0813">Transport</keyword>
<dbReference type="Gene3D" id="2.40.30.170">
    <property type="match status" value="1"/>
</dbReference>
<keyword evidence="11" id="KW-1185">Reference proteome</keyword>
<dbReference type="InterPro" id="IPR058649">
    <property type="entry name" value="CzcB_C"/>
</dbReference>
<dbReference type="eggNOG" id="COG0845">
    <property type="taxonomic scope" value="Bacteria"/>
</dbReference>
<proteinExistence type="inferred from homology"/>
<evidence type="ECO:0000313" key="11">
    <source>
        <dbReference type="Proteomes" id="UP000005938"/>
    </source>
</evidence>
<dbReference type="Pfam" id="PF25954">
    <property type="entry name" value="Beta-barrel_RND_2"/>
    <property type="match status" value="1"/>
</dbReference>
<keyword evidence="3" id="KW-0812">Transmembrane</keyword>
<feature type="domain" description="CusB-like barrel-sandwich hybrid" evidence="7">
    <location>
        <begin position="130"/>
        <end position="241"/>
    </location>
</feature>
<evidence type="ECO:0000256" key="1">
    <source>
        <dbReference type="ARBA" id="ARBA00009477"/>
    </source>
</evidence>
<dbReference type="GO" id="GO:0046914">
    <property type="term" value="F:transition metal ion binding"/>
    <property type="evidence" value="ECO:0007669"/>
    <property type="project" value="TreeGrafter"/>
</dbReference>
<reference evidence="10 11" key="1">
    <citation type="journal article" date="2012" name="J. Bacteriol.">
        <title>Genome Sequence of the Halotolerant Bacterium Imtechella halotolerans K1T.</title>
        <authorList>
            <person name="Kumar S."/>
            <person name="Vikram S."/>
            <person name="Subramanian S."/>
            <person name="Raghava G.P."/>
            <person name="Pinnaka A.K."/>
        </authorList>
    </citation>
    <scope>NUCLEOTIDE SEQUENCE [LARGE SCALE GENOMIC DNA]</scope>
    <source>
        <strain evidence="10 11">K1</strain>
    </source>
</reference>
<dbReference type="GO" id="GO:0030288">
    <property type="term" value="C:outer membrane-bounded periplasmic space"/>
    <property type="evidence" value="ECO:0007669"/>
    <property type="project" value="TreeGrafter"/>
</dbReference>
<dbReference type="EMBL" id="AJJU01000003">
    <property type="protein sequence ID" value="EID76129.1"/>
    <property type="molecule type" value="Genomic_DNA"/>
</dbReference>
<evidence type="ECO:0000259" key="4">
    <source>
        <dbReference type="Pfam" id="PF11827"/>
    </source>
</evidence>
<dbReference type="SUPFAM" id="SSF111369">
    <property type="entry name" value="HlyD-like secretion proteins"/>
    <property type="match status" value="1"/>
</dbReference>
<dbReference type="InterPro" id="IPR045800">
    <property type="entry name" value="HMBD"/>
</dbReference>
<dbReference type="GO" id="GO:0060003">
    <property type="term" value="P:copper ion export"/>
    <property type="evidence" value="ECO:0007669"/>
    <property type="project" value="TreeGrafter"/>
</dbReference>
<dbReference type="GO" id="GO:0016020">
    <property type="term" value="C:membrane"/>
    <property type="evidence" value="ECO:0007669"/>
    <property type="project" value="InterPro"/>
</dbReference>
<feature type="transmembrane region" description="Helical" evidence="3">
    <location>
        <begin position="7"/>
        <end position="25"/>
    </location>
</feature>
<dbReference type="Pfam" id="PF25919">
    <property type="entry name" value="BSH_CusB"/>
    <property type="match status" value="1"/>
</dbReference>
<accession>I0WIB3</accession>
<feature type="domain" description="DUF3347" evidence="4">
    <location>
        <begin position="437"/>
        <end position="523"/>
    </location>
</feature>